<proteinExistence type="predicted"/>
<dbReference type="Proteomes" id="UP000095280">
    <property type="component" value="Unplaced"/>
</dbReference>
<name>A0A1I8J456_9PLAT</name>
<dbReference type="WBParaSite" id="maker-uti_cns_0045665-snap-gene-0.4-mRNA-1">
    <property type="protein sequence ID" value="maker-uti_cns_0045665-snap-gene-0.4-mRNA-1"/>
    <property type="gene ID" value="maker-uti_cns_0045665-snap-gene-0.4"/>
</dbReference>
<dbReference type="AlphaFoldDB" id="A0A1I8J456"/>
<keyword evidence="2" id="KW-1185">Reference proteome</keyword>
<evidence type="ECO:0000256" key="1">
    <source>
        <dbReference type="SAM" id="MobiDB-lite"/>
    </source>
</evidence>
<evidence type="ECO:0000313" key="3">
    <source>
        <dbReference type="WBParaSite" id="maker-uti_cns_0045665-snap-gene-0.4-mRNA-1"/>
    </source>
</evidence>
<protein>
    <submittedName>
        <fullName evidence="3">Capsid protein</fullName>
    </submittedName>
</protein>
<feature type="compositionally biased region" description="Basic residues" evidence="1">
    <location>
        <begin position="11"/>
        <end position="22"/>
    </location>
</feature>
<reference evidence="3" key="1">
    <citation type="submission" date="2016-11" db="UniProtKB">
        <authorList>
            <consortium name="WormBaseParasite"/>
        </authorList>
    </citation>
    <scope>IDENTIFICATION</scope>
</reference>
<organism evidence="2 3">
    <name type="scientific">Macrostomum lignano</name>
    <dbReference type="NCBI Taxonomy" id="282301"/>
    <lineage>
        <taxon>Eukaryota</taxon>
        <taxon>Metazoa</taxon>
        <taxon>Spiralia</taxon>
        <taxon>Lophotrochozoa</taxon>
        <taxon>Platyhelminthes</taxon>
        <taxon>Rhabditophora</taxon>
        <taxon>Macrostomorpha</taxon>
        <taxon>Macrostomida</taxon>
        <taxon>Macrostomidae</taxon>
        <taxon>Macrostomum</taxon>
    </lineage>
</organism>
<accession>A0A1I8J456</accession>
<sequence>MKITIVEKSNSRQRRPRHPRTRPIRRRVFVAGGRQRPFFGRRRAPGIGHRSWLRGGGCGSVRPSVLSLCRWLCQR</sequence>
<feature type="region of interest" description="Disordered" evidence="1">
    <location>
        <begin position="1"/>
        <end position="22"/>
    </location>
</feature>
<evidence type="ECO:0000313" key="2">
    <source>
        <dbReference type="Proteomes" id="UP000095280"/>
    </source>
</evidence>